<keyword evidence="1" id="KW-1133">Transmembrane helix</keyword>
<dbReference type="InterPro" id="IPR032809">
    <property type="entry name" value="Put_HupE_UreJ"/>
</dbReference>
<evidence type="ECO:0000313" key="2">
    <source>
        <dbReference type="EMBL" id="MFM0522122.1"/>
    </source>
</evidence>
<dbReference type="Pfam" id="PF13795">
    <property type="entry name" value="HupE_UreJ_2"/>
    <property type="match status" value="1"/>
</dbReference>
<protein>
    <submittedName>
        <fullName evidence="2">HupE/UreJ family protein</fullName>
    </submittedName>
</protein>
<dbReference type="EMBL" id="JAQQDB010000045">
    <property type="protein sequence ID" value="MFM0522122.1"/>
    <property type="molecule type" value="Genomic_DNA"/>
</dbReference>
<feature type="transmembrane region" description="Helical" evidence="1">
    <location>
        <begin position="126"/>
        <end position="150"/>
    </location>
</feature>
<evidence type="ECO:0000313" key="3">
    <source>
        <dbReference type="Proteomes" id="UP001629462"/>
    </source>
</evidence>
<feature type="transmembrane region" description="Helical" evidence="1">
    <location>
        <begin position="255"/>
        <end position="279"/>
    </location>
</feature>
<feature type="transmembrane region" description="Helical" evidence="1">
    <location>
        <begin position="224"/>
        <end position="243"/>
    </location>
</feature>
<reference evidence="2 3" key="1">
    <citation type="journal article" date="2024" name="Chem. Sci.">
        <title>Discovery of megapolipeptins by genome mining of a Burkholderiales bacteria collection.</title>
        <authorList>
            <person name="Paulo B.S."/>
            <person name="Recchia M.J.J."/>
            <person name="Lee S."/>
            <person name="Fergusson C.H."/>
            <person name="Romanowski S.B."/>
            <person name="Hernandez A."/>
            <person name="Krull N."/>
            <person name="Liu D.Y."/>
            <person name="Cavanagh H."/>
            <person name="Bos A."/>
            <person name="Gray C.A."/>
            <person name="Murphy B.T."/>
            <person name="Linington R.G."/>
            <person name="Eustaquio A.S."/>
        </authorList>
    </citation>
    <scope>NUCLEOTIDE SEQUENCE [LARGE SCALE GENOMIC DNA]</scope>
    <source>
        <strain evidence="2 3">RL17-374-BIF-D</strain>
    </source>
</reference>
<proteinExistence type="predicted"/>
<organism evidence="2 3">
    <name type="scientific">Caballeronia jiangsuensis</name>
    <dbReference type="NCBI Taxonomy" id="1458357"/>
    <lineage>
        <taxon>Bacteria</taxon>
        <taxon>Pseudomonadati</taxon>
        <taxon>Pseudomonadota</taxon>
        <taxon>Betaproteobacteria</taxon>
        <taxon>Burkholderiales</taxon>
        <taxon>Burkholderiaceae</taxon>
        <taxon>Caballeronia</taxon>
    </lineage>
</organism>
<sequence>MAHEVRPAYLEITESTPSRFEVLLKLPQVGQQVFGLAPVWPDRCVDASAPSRELRGQYAIERRLVDCRGGLAGQRIEIDGLATTMTDVLLRIQFLDGRVQTELLKPTQPALVVAERTSAWDVAGTYFALGVEHILAGVDHLLFVLGLMLIVKSGARLLKTVTAFTVAHSITLALATLGIVHVPQAPVEAVIALSIVFVANEIAQRQRRGMGDAASPGFTARRPWLVAFVFGLLHGFGFAGALAEVGLPQVDIPLAILTFNVGVEAGQLSFIAAVLVVMALARRISWRAPHWLAPLPSYAIGTLAMFWVIQRVATF</sequence>
<keyword evidence="1" id="KW-0812">Transmembrane</keyword>
<name>A0ABW9CVN2_9BURK</name>
<gene>
    <name evidence="2" type="ORF">PQR08_32380</name>
</gene>
<feature type="transmembrane region" description="Helical" evidence="1">
    <location>
        <begin position="291"/>
        <end position="309"/>
    </location>
</feature>
<feature type="transmembrane region" description="Helical" evidence="1">
    <location>
        <begin position="157"/>
        <end position="179"/>
    </location>
</feature>
<keyword evidence="3" id="KW-1185">Reference proteome</keyword>
<dbReference type="RefSeq" id="WP_408163675.1">
    <property type="nucleotide sequence ID" value="NZ_JAQQDB010000045.1"/>
</dbReference>
<dbReference type="Proteomes" id="UP001629462">
    <property type="component" value="Unassembled WGS sequence"/>
</dbReference>
<accession>A0ABW9CVN2</accession>
<evidence type="ECO:0000256" key="1">
    <source>
        <dbReference type="SAM" id="Phobius"/>
    </source>
</evidence>
<comment type="caution">
    <text evidence="2">The sequence shown here is derived from an EMBL/GenBank/DDBJ whole genome shotgun (WGS) entry which is preliminary data.</text>
</comment>
<feature type="transmembrane region" description="Helical" evidence="1">
    <location>
        <begin position="185"/>
        <end position="203"/>
    </location>
</feature>
<keyword evidence="1" id="KW-0472">Membrane</keyword>